<keyword evidence="1" id="KW-0472">Membrane</keyword>
<name>A0A6V7HID7_9HYME</name>
<sequence>MFILDEQEDYLKNPFFVKHEYGDFTPFLCYLIFAFICILNIAFCWYSHYRLFAKYTVLPYKIPPLDFSEQNRDILRHKRSKKFQSHMKSHHRNIWSCKN</sequence>
<feature type="non-terminal residue" evidence="2">
    <location>
        <position position="1"/>
    </location>
</feature>
<dbReference type="AlphaFoldDB" id="A0A6V7HID7"/>
<evidence type="ECO:0000256" key="1">
    <source>
        <dbReference type="SAM" id="Phobius"/>
    </source>
</evidence>
<accession>A0A6V7HID7</accession>
<proteinExistence type="predicted"/>
<dbReference type="EMBL" id="CAJDYZ010010871">
    <property type="protein sequence ID" value="CAD1478592.1"/>
    <property type="molecule type" value="Genomic_DNA"/>
</dbReference>
<evidence type="ECO:0000313" key="2">
    <source>
        <dbReference type="EMBL" id="CAD1478592.1"/>
    </source>
</evidence>
<feature type="transmembrane region" description="Helical" evidence="1">
    <location>
        <begin position="24"/>
        <end position="46"/>
    </location>
</feature>
<keyword evidence="3" id="KW-1185">Reference proteome</keyword>
<keyword evidence="1" id="KW-0812">Transmembrane</keyword>
<keyword evidence="1" id="KW-1133">Transmembrane helix</keyword>
<reference evidence="2" key="1">
    <citation type="submission" date="2020-07" db="EMBL/GenBank/DDBJ databases">
        <authorList>
            <person name="Nazaruddin N."/>
        </authorList>
    </citation>
    <scope>NUCLEOTIDE SEQUENCE</scope>
</reference>
<evidence type="ECO:0000313" key="3">
    <source>
        <dbReference type="Proteomes" id="UP000752696"/>
    </source>
</evidence>
<dbReference type="OrthoDB" id="8168818at2759"/>
<gene>
    <name evidence="2" type="ORF">MHI_LOCUS804673</name>
</gene>
<protein>
    <submittedName>
        <fullName evidence="2">Uncharacterized protein</fullName>
    </submittedName>
</protein>
<organism evidence="2 3">
    <name type="scientific">Heterotrigona itama</name>
    <dbReference type="NCBI Taxonomy" id="395501"/>
    <lineage>
        <taxon>Eukaryota</taxon>
        <taxon>Metazoa</taxon>
        <taxon>Ecdysozoa</taxon>
        <taxon>Arthropoda</taxon>
        <taxon>Hexapoda</taxon>
        <taxon>Insecta</taxon>
        <taxon>Pterygota</taxon>
        <taxon>Neoptera</taxon>
        <taxon>Endopterygota</taxon>
        <taxon>Hymenoptera</taxon>
        <taxon>Apocrita</taxon>
        <taxon>Aculeata</taxon>
        <taxon>Apoidea</taxon>
        <taxon>Anthophila</taxon>
        <taxon>Apidae</taxon>
        <taxon>Heterotrigona</taxon>
    </lineage>
</organism>
<comment type="caution">
    <text evidence="2">The sequence shown here is derived from an EMBL/GenBank/DDBJ whole genome shotgun (WGS) entry which is preliminary data.</text>
</comment>
<dbReference type="Proteomes" id="UP000752696">
    <property type="component" value="Unassembled WGS sequence"/>
</dbReference>